<dbReference type="SUPFAM" id="SSF51569">
    <property type="entry name" value="Aldolase"/>
    <property type="match status" value="1"/>
</dbReference>
<dbReference type="InterPro" id="IPR002034">
    <property type="entry name" value="AIPM/Hcit_synth_CS"/>
</dbReference>
<dbReference type="KEGG" id="pvi:Cvib_1177"/>
<evidence type="ECO:0000256" key="7">
    <source>
        <dbReference type="ARBA" id="ARBA00048263"/>
    </source>
</evidence>
<dbReference type="Pfam" id="PF22617">
    <property type="entry name" value="HCS_D2"/>
    <property type="match status" value="1"/>
</dbReference>
<keyword evidence="4" id="KW-0412">Isoleucine biosynthesis</keyword>
<dbReference type="GO" id="GO:0003852">
    <property type="term" value="F:2-isopropylmalate synthase activity"/>
    <property type="evidence" value="ECO:0007669"/>
    <property type="project" value="InterPro"/>
</dbReference>
<evidence type="ECO:0000256" key="5">
    <source>
        <dbReference type="ARBA" id="ARBA00022679"/>
    </source>
</evidence>
<comment type="similarity">
    <text evidence="2 9">Belongs to the alpha-IPM synthase/homocitrate synthase family.</text>
</comment>
<evidence type="ECO:0000256" key="9">
    <source>
        <dbReference type="RuleBase" id="RU003523"/>
    </source>
</evidence>
<evidence type="ECO:0000313" key="11">
    <source>
        <dbReference type="EMBL" id="ABP37189.1"/>
    </source>
</evidence>
<dbReference type="NCBIfam" id="TIGR00977">
    <property type="entry name" value="citramal_synth"/>
    <property type="match status" value="1"/>
</dbReference>
<dbReference type="EC" id="2.3.3.21" evidence="8"/>
<evidence type="ECO:0000256" key="6">
    <source>
        <dbReference type="ARBA" id="ARBA00023304"/>
    </source>
</evidence>
<dbReference type="EMBL" id="CP000607">
    <property type="protein sequence ID" value="ABP37189.1"/>
    <property type="molecule type" value="Genomic_DNA"/>
</dbReference>
<dbReference type="InterPro" id="IPR054691">
    <property type="entry name" value="LeuA/HCS_post-cat"/>
</dbReference>
<protein>
    <recommendedName>
        <fullName evidence="8">Citramalate synthase</fullName>
        <ecNumber evidence="8">2.3.3.21</ecNumber>
    </recommendedName>
</protein>
<dbReference type="InterPro" id="IPR013709">
    <property type="entry name" value="2-isopropylmalate_synth_dimer"/>
</dbReference>
<evidence type="ECO:0000256" key="4">
    <source>
        <dbReference type="ARBA" id="ARBA00022624"/>
    </source>
</evidence>
<dbReference type="Pfam" id="PF08502">
    <property type="entry name" value="LeuA_dimer"/>
    <property type="match status" value="1"/>
</dbReference>
<dbReference type="GO" id="GO:0009097">
    <property type="term" value="P:isoleucine biosynthetic process"/>
    <property type="evidence" value="ECO:0007669"/>
    <property type="project" value="UniProtKB-UniRule"/>
</dbReference>
<dbReference type="InterPro" id="IPR000891">
    <property type="entry name" value="PYR_CT"/>
</dbReference>
<sequence>MTRSGNMVELYDTTLRDGTQGEHINLSVQDKLLIAARLDEFGMDYIEGGWPSSNPKDEEFFRRAASLSFRHAKLCAFGSTARYPDSVEKDSNLLGLLASGVPVITIFGKTWKAHSSKGLGISDEENRLLIRRSVAFLRSEGREVFFDAEHFFDGYRDNPRFALEMLMAAAEGGATRMVLCDTNGGTLPHEVAETVRVVLEKTGVPVGIHCHNDSDLAVANSIAAVMAGATHVQGTVNGIGERCGNANLISIIANLMLKLPDTRTSVVDLAQLTSLSKFVFEILNLPSDTKAPFVGKSAFAHKGGIHVSAVMKESSLYEHIDPALVGNRQRVLVSELAGQSNIRYKAQELGIAIPETGDQIRTLVKHVKELEHKGFQFDGAEASFELILQKELGSFTPYFTIQESKVSIESAQNGRKVDQAVLKVEVGGEIEHTAAEGDGPVNALDKALRKALIRFYPEIRSIKLVDYKVRVLEEKKGTSAKVRVLIETANGGSTWGTVGVSTNIIEASLQALEDSMNYHLFTLKASVPKPEGAES</sequence>
<dbReference type="UniPathway" id="UPA00047">
    <property type="reaction ID" value="UER00066"/>
</dbReference>
<dbReference type="SUPFAM" id="SSF110921">
    <property type="entry name" value="2-isopropylmalate synthase LeuA, allosteric (dimerisation) domain"/>
    <property type="match status" value="1"/>
</dbReference>
<feature type="domain" description="Pyruvate carboxyltransferase" evidence="10">
    <location>
        <begin position="8"/>
        <end position="273"/>
    </location>
</feature>
<dbReference type="InterPro" id="IPR005675">
    <property type="entry name" value="Citramal_synthase"/>
</dbReference>
<accession>A4SFD0</accession>
<dbReference type="Pfam" id="PF00682">
    <property type="entry name" value="HMGL-like"/>
    <property type="match status" value="1"/>
</dbReference>
<gene>
    <name evidence="11" type="ordered locus">Cvib_1177</name>
</gene>
<dbReference type="PROSITE" id="PS00815">
    <property type="entry name" value="AIPM_HOMOCIT_SYNTH_1"/>
    <property type="match status" value="1"/>
</dbReference>
<dbReference type="Gene3D" id="1.10.238.260">
    <property type="match status" value="1"/>
</dbReference>
<keyword evidence="5 9" id="KW-0808">Transferase</keyword>
<dbReference type="InterPro" id="IPR013785">
    <property type="entry name" value="Aldolase_TIM"/>
</dbReference>
<comment type="catalytic activity">
    <reaction evidence="7">
        <text>pyruvate + acetyl-CoA + H2O = (3R)-citramalate + CoA + H(+)</text>
        <dbReference type="Rhea" id="RHEA:19045"/>
        <dbReference type="ChEBI" id="CHEBI:15361"/>
        <dbReference type="ChEBI" id="CHEBI:15377"/>
        <dbReference type="ChEBI" id="CHEBI:15378"/>
        <dbReference type="ChEBI" id="CHEBI:30934"/>
        <dbReference type="ChEBI" id="CHEBI:57287"/>
        <dbReference type="ChEBI" id="CHEBI:57288"/>
        <dbReference type="EC" id="2.3.3.21"/>
    </reaction>
</comment>
<evidence type="ECO:0000259" key="10">
    <source>
        <dbReference type="PROSITE" id="PS50991"/>
    </source>
</evidence>
<evidence type="ECO:0000256" key="8">
    <source>
        <dbReference type="NCBIfam" id="TIGR00977"/>
    </source>
</evidence>
<evidence type="ECO:0000256" key="1">
    <source>
        <dbReference type="ARBA" id="ARBA00004743"/>
    </source>
</evidence>
<evidence type="ECO:0000256" key="3">
    <source>
        <dbReference type="ARBA" id="ARBA00022605"/>
    </source>
</evidence>
<dbReference type="eggNOG" id="COG0119">
    <property type="taxonomic scope" value="Bacteria"/>
</dbReference>
<dbReference type="InterPro" id="IPR036230">
    <property type="entry name" value="LeuA_allosteric_dom_sf"/>
</dbReference>
<keyword evidence="3" id="KW-0028">Amino-acid biosynthesis</keyword>
<dbReference type="PANTHER" id="PTHR43538:SF1">
    <property type="entry name" value="(R)-CITRAMALATE SYNTHASE"/>
    <property type="match status" value="1"/>
</dbReference>
<dbReference type="Gene3D" id="3.30.160.270">
    <property type="match status" value="1"/>
</dbReference>
<organism evidence="11">
    <name type="scientific">Chlorobium phaeovibrioides (strain DSM 265 / 1930)</name>
    <name type="common">Prosthecochloris vibrioformis (strain DSM 265)</name>
    <dbReference type="NCBI Taxonomy" id="290318"/>
    <lineage>
        <taxon>Bacteria</taxon>
        <taxon>Pseudomonadati</taxon>
        <taxon>Chlorobiota</taxon>
        <taxon>Chlorobiia</taxon>
        <taxon>Chlorobiales</taxon>
        <taxon>Chlorobiaceae</taxon>
        <taxon>Chlorobium/Pelodictyon group</taxon>
        <taxon>Chlorobium</taxon>
    </lineage>
</organism>
<dbReference type="Gene3D" id="3.20.20.70">
    <property type="entry name" value="Aldolase class I"/>
    <property type="match status" value="1"/>
</dbReference>
<dbReference type="GO" id="GO:0043714">
    <property type="term" value="F:(R)-citramalate synthase activity"/>
    <property type="evidence" value="ECO:0007669"/>
    <property type="project" value="UniProtKB-UniRule"/>
</dbReference>
<keyword evidence="6" id="KW-0100">Branched-chain amino acid biosynthesis</keyword>
<dbReference type="PROSITE" id="PS50991">
    <property type="entry name" value="PYR_CT"/>
    <property type="match status" value="1"/>
</dbReference>
<dbReference type="PANTHER" id="PTHR43538">
    <property type="entry name" value="ALPHA-IPM SYNTHASE/HOMOCITRATE SYNTHASE"/>
    <property type="match status" value="1"/>
</dbReference>
<dbReference type="SMART" id="SM00917">
    <property type="entry name" value="LeuA_dimer"/>
    <property type="match status" value="1"/>
</dbReference>
<evidence type="ECO:0000256" key="2">
    <source>
        <dbReference type="ARBA" id="ARBA00006154"/>
    </source>
</evidence>
<reference evidence="11" key="1">
    <citation type="submission" date="2007-03" db="EMBL/GenBank/DDBJ databases">
        <title>Complete sequence of Prosthecochloris vibrioformis DSM 265.</title>
        <authorList>
            <consortium name="US DOE Joint Genome Institute"/>
            <person name="Copeland A."/>
            <person name="Lucas S."/>
            <person name="Lapidus A."/>
            <person name="Barry K."/>
            <person name="Detter J.C."/>
            <person name="Glavina del Rio T."/>
            <person name="Hammon N."/>
            <person name="Israni S."/>
            <person name="Pitluck S."/>
            <person name="Schmutz J."/>
            <person name="Larimer F."/>
            <person name="Land M."/>
            <person name="Hauser L."/>
            <person name="Mikhailova N."/>
            <person name="Li T."/>
            <person name="Overmann J."/>
            <person name="Schuster S.C."/>
            <person name="Bryant D.A."/>
            <person name="Richardson P."/>
        </authorList>
    </citation>
    <scope>NUCLEOTIDE SEQUENCE [LARGE SCALE GENOMIC DNA]</scope>
    <source>
        <strain evidence="11">DSM 265</strain>
    </source>
</reference>
<comment type="pathway">
    <text evidence="1">Amino-acid biosynthesis; L-isoleucine biosynthesis; 2-oxobutanoate from pyruvate: step 1/3.</text>
</comment>
<keyword evidence="11" id="KW-0012">Acyltransferase</keyword>
<name>A4SFD0_CHLPM</name>
<proteinExistence type="inferred from homology"/>
<dbReference type="GO" id="GO:0009098">
    <property type="term" value="P:L-leucine biosynthetic process"/>
    <property type="evidence" value="ECO:0007669"/>
    <property type="project" value="InterPro"/>
</dbReference>
<dbReference type="AlphaFoldDB" id="A4SFD0"/>
<dbReference type="STRING" id="290318.Cvib_1177"/>
<dbReference type="HOGENOM" id="CLU_022158_7_0_10"/>
<dbReference type="CDD" id="cd07941">
    <property type="entry name" value="DRE_TIM_LeuA3"/>
    <property type="match status" value="1"/>
</dbReference>